<dbReference type="Proteomes" id="UP000436822">
    <property type="component" value="Unassembled WGS sequence"/>
</dbReference>
<evidence type="ECO:0000256" key="1">
    <source>
        <dbReference type="SAM" id="Phobius"/>
    </source>
</evidence>
<evidence type="ECO:0000313" key="4">
    <source>
        <dbReference type="Proteomes" id="UP000436822"/>
    </source>
</evidence>
<dbReference type="OrthoDB" id="5189031at2"/>
<reference evidence="3 4" key="1">
    <citation type="submission" date="2019-12" db="EMBL/GenBank/DDBJ databases">
        <title>Litoreibacter badius sp. nov., a novel bacteriochlorophyll a-containing bacterium in the genus Litoreibacter.</title>
        <authorList>
            <person name="Kanamuro M."/>
            <person name="Takabe Y."/>
            <person name="Mori K."/>
            <person name="Takaichi S."/>
            <person name="Hanada S."/>
        </authorList>
    </citation>
    <scope>NUCLEOTIDE SEQUENCE [LARGE SCALE GENOMIC DNA]</scope>
    <source>
        <strain evidence="3 4">K6</strain>
    </source>
</reference>
<feature type="transmembrane region" description="Helical" evidence="1">
    <location>
        <begin position="210"/>
        <end position="231"/>
    </location>
</feature>
<dbReference type="GO" id="GO:0004812">
    <property type="term" value="F:aminoacyl-tRNA ligase activity"/>
    <property type="evidence" value="ECO:0007669"/>
    <property type="project" value="UniProtKB-KW"/>
</dbReference>
<dbReference type="RefSeq" id="WP_159808369.1">
    <property type="nucleotide sequence ID" value="NZ_BLJE01000003.1"/>
</dbReference>
<keyword evidence="3" id="KW-0436">Ligase</keyword>
<dbReference type="AlphaFoldDB" id="A0A6N6JKZ5"/>
<gene>
    <name evidence="3" type="ORF">KIN_29360</name>
</gene>
<keyword evidence="4" id="KW-1185">Reference proteome</keyword>
<name>A0A6N6JKZ5_9RHOB</name>
<keyword evidence="1" id="KW-1133">Transmembrane helix</keyword>
<feature type="transmembrane region" description="Helical" evidence="1">
    <location>
        <begin position="187"/>
        <end position="204"/>
    </location>
</feature>
<keyword evidence="3" id="KW-0030">Aminoacyl-tRNA synthetase</keyword>
<feature type="signal peptide" evidence="2">
    <location>
        <begin position="1"/>
        <end position="15"/>
    </location>
</feature>
<keyword evidence="1" id="KW-0812">Transmembrane</keyword>
<organism evidence="3 4">
    <name type="scientific">Litoreibacter roseus</name>
    <dbReference type="NCBI Taxonomy" id="2601869"/>
    <lineage>
        <taxon>Bacteria</taxon>
        <taxon>Pseudomonadati</taxon>
        <taxon>Pseudomonadota</taxon>
        <taxon>Alphaproteobacteria</taxon>
        <taxon>Rhodobacterales</taxon>
        <taxon>Roseobacteraceae</taxon>
        <taxon>Litoreibacter</taxon>
    </lineage>
</organism>
<feature type="transmembrane region" description="Helical" evidence="1">
    <location>
        <begin position="131"/>
        <end position="158"/>
    </location>
</feature>
<feature type="transmembrane region" description="Helical" evidence="1">
    <location>
        <begin position="164"/>
        <end position="180"/>
    </location>
</feature>
<keyword evidence="2" id="KW-0732">Signal</keyword>
<feature type="transmembrane region" description="Helical" evidence="1">
    <location>
        <begin position="79"/>
        <end position="95"/>
    </location>
</feature>
<dbReference type="EMBL" id="BLJE01000003">
    <property type="protein sequence ID" value="GFE65862.1"/>
    <property type="molecule type" value="Genomic_DNA"/>
</dbReference>
<feature type="transmembrane region" description="Helical" evidence="1">
    <location>
        <begin position="101"/>
        <end position="119"/>
    </location>
</feature>
<comment type="caution">
    <text evidence="3">The sequence shown here is derived from an EMBL/GenBank/DDBJ whole genome shotgun (WGS) entry which is preliminary data.</text>
</comment>
<protein>
    <submittedName>
        <fullName evidence="3">Seryl-tRNA synthetase</fullName>
    </submittedName>
</protein>
<keyword evidence="1" id="KW-0472">Membrane</keyword>
<feature type="transmembrane region" description="Helical" evidence="1">
    <location>
        <begin position="47"/>
        <end position="67"/>
    </location>
</feature>
<sequence>MIKALLVLAAAIAFAAAPFLVTSFDGFDPNQYPIPQVDPPVQPEGYAFSIWGVIYLWLVVHAGVGVWRHAEDPSWDATRWPLIVSLGVGSVWLSVATVSPVWATVLIWVMLISALFALLQSRGGGPVWALGLPLGLYAGWLTAASFVSIGLLGAGYGVLFGEVLWAYIALTCALVLVYFVQIRINGIWTYGFAAGWGFLAIAVQNVGANLGLVVAASLAAVAVAVTIAVQIRR</sequence>
<feature type="chain" id="PRO_5026821119" evidence="2">
    <location>
        <begin position="16"/>
        <end position="233"/>
    </location>
</feature>
<accession>A0A6N6JKZ5</accession>
<evidence type="ECO:0000313" key="3">
    <source>
        <dbReference type="EMBL" id="GFE65862.1"/>
    </source>
</evidence>
<proteinExistence type="predicted"/>
<evidence type="ECO:0000256" key="2">
    <source>
        <dbReference type="SAM" id="SignalP"/>
    </source>
</evidence>